<keyword evidence="1" id="KW-0805">Transcription regulation</keyword>
<dbReference type="InterPro" id="IPR052359">
    <property type="entry name" value="HTH-type_reg/antitoxin"/>
</dbReference>
<evidence type="ECO:0000256" key="3">
    <source>
        <dbReference type="ARBA" id="ARBA00023163"/>
    </source>
</evidence>
<dbReference type="AlphaFoldDB" id="A0A5Q0BC25"/>
<dbReference type="PANTHER" id="PTHR36511:SF4">
    <property type="entry name" value="ANTITOXIN MQSA"/>
    <property type="match status" value="1"/>
</dbReference>
<dbReference type="EMBL" id="CP044205">
    <property type="protein sequence ID" value="QFY41330.1"/>
    <property type="molecule type" value="Genomic_DNA"/>
</dbReference>
<evidence type="ECO:0000313" key="6">
    <source>
        <dbReference type="Proteomes" id="UP000325755"/>
    </source>
</evidence>
<dbReference type="InterPro" id="IPR001387">
    <property type="entry name" value="Cro/C1-type_HTH"/>
</dbReference>
<dbReference type="GO" id="GO:0003677">
    <property type="term" value="F:DNA binding"/>
    <property type="evidence" value="ECO:0007669"/>
    <property type="project" value="UniProtKB-KW"/>
</dbReference>
<name>A0A5Q0BC25_9GAMM</name>
<evidence type="ECO:0000259" key="4">
    <source>
        <dbReference type="PROSITE" id="PS50943"/>
    </source>
</evidence>
<dbReference type="Proteomes" id="UP000325755">
    <property type="component" value="Chromosome"/>
</dbReference>
<accession>A0A5Q0BC25</accession>
<organism evidence="5 6">
    <name type="scientific">Candidatus Methylospira mobilis</name>
    <dbReference type="NCBI Taxonomy" id="1808979"/>
    <lineage>
        <taxon>Bacteria</taxon>
        <taxon>Pseudomonadati</taxon>
        <taxon>Pseudomonadota</taxon>
        <taxon>Gammaproteobacteria</taxon>
        <taxon>Methylococcales</taxon>
        <taxon>Methylococcaceae</taxon>
        <taxon>Candidatus Methylospira</taxon>
    </lineage>
</organism>
<dbReference type="CDD" id="cd00093">
    <property type="entry name" value="HTH_XRE"/>
    <property type="match status" value="1"/>
</dbReference>
<evidence type="ECO:0000256" key="1">
    <source>
        <dbReference type="ARBA" id="ARBA00023015"/>
    </source>
</evidence>
<dbReference type="PROSITE" id="PS50943">
    <property type="entry name" value="HTH_CROC1"/>
    <property type="match status" value="1"/>
</dbReference>
<reference evidence="5 6" key="1">
    <citation type="submission" date="2019-09" db="EMBL/GenBank/DDBJ databases">
        <title>Ecophysiology of the spiral-shaped methanotroph Methylospira mobilis as revealed by the complete genome sequence.</title>
        <authorList>
            <person name="Oshkin I.Y."/>
            <person name="Dedysh S.N."/>
            <person name="Miroshnikov K."/>
            <person name="Danilova O.V."/>
            <person name="Hakobyan A."/>
            <person name="Liesack W."/>
        </authorList>
    </citation>
    <scope>NUCLEOTIDE SEQUENCE [LARGE SCALE GENOMIC DNA]</scope>
    <source>
        <strain evidence="5 6">Shm1</strain>
    </source>
</reference>
<sequence length="105" mass="11515">MPKLTGKTIKAWEADRDLNAELEASIADIEQGNVTTYTVTTLTSAARARLKSGLSQTEFAALLGVSRRTLEQWEQGRREPSGAAKTLIRIAEQCPQALKEVAETR</sequence>
<dbReference type="Pfam" id="PF01381">
    <property type="entry name" value="HTH_3"/>
    <property type="match status" value="1"/>
</dbReference>
<dbReference type="FunCoup" id="A0A5Q0BC25">
    <property type="interactions" value="18"/>
</dbReference>
<dbReference type="Gene3D" id="1.10.260.40">
    <property type="entry name" value="lambda repressor-like DNA-binding domains"/>
    <property type="match status" value="1"/>
</dbReference>
<dbReference type="KEGG" id="mmob:F6R98_00765"/>
<protein>
    <submittedName>
        <fullName evidence="5">Helix-turn-helix domain-containing protein</fullName>
    </submittedName>
</protein>
<dbReference type="SMART" id="SM00530">
    <property type="entry name" value="HTH_XRE"/>
    <property type="match status" value="1"/>
</dbReference>
<feature type="domain" description="HTH cro/C1-type" evidence="4">
    <location>
        <begin position="47"/>
        <end position="101"/>
    </location>
</feature>
<keyword evidence="6" id="KW-1185">Reference proteome</keyword>
<proteinExistence type="predicted"/>
<dbReference type="InParanoid" id="A0A5Q0BC25"/>
<gene>
    <name evidence="5" type="ORF">F6R98_00765</name>
</gene>
<keyword evidence="3" id="KW-0804">Transcription</keyword>
<dbReference type="SUPFAM" id="SSF47413">
    <property type="entry name" value="lambda repressor-like DNA-binding domains"/>
    <property type="match status" value="1"/>
</dbReference>
<dbReference type="RefSeq" id="WP_153247308.1">
    <property type="nucleotide sequence ID" value="NZ_CP044205.1"/>
</dbReference>
<dbReference type="InterPro" id="IPR010982">
    <property type="entry name" value="Lambda_DNA-bd_dom_sf"/>
</dbReference>
<keyword evidence="2" id="KW-0238">DNA-binding</keyword>
<dbReference type="OrthoDB" id="9799384at2"/>
<dbReference type="PANTHER" id="PTHR36511">
    <property type="entry name" value="MERR FAMILY BACTERIAL REGULATORY PROTEIN"/>
    <property type="match status" value="1"/>
</dbReference>
<evidence type="ECO:0000256" key="2">
    <source>
        <dbReference type="ARBA" id="ARBA00023125"/>
    </source>
</evidence>
<evidence type="ECO:0000313" key="5">
    <source>
        <dbReference type="EMBL" id="QFY41330.1"/>
    </source>
</evidence>